<gene>
    <name evidence="2" type="ORF">CKAH01_07626</name>
</gene>
<proteinExistence type="predicted"/>
<sequence>MYTVLDPTKREVRLLRLLAGNEADGISCELHTTSLDGPDEYEALSYVWGSASDTRTITVQQTAQTVTVNLEVALRYLRYPDRTRMLWVDDICIDQENVQERNQQVQWMSEIYSSAAQVVVWLGPATSMGFHAMAIIQKYADDSELHWPDAKYDIAQSFQIYGFLHNEWWSRVWTVQEAVLAKQVTYHCGKWVAVRG</sequence>
<name>A0AAE0D0R2_COLKA</name>
<dbReference type="AlphaFoldDB" id="A0AAE0D0R2"/>
<organism evidence="2 3">
    <name type="scientific">Colletotrichum kahawae</name>
    <name type="common">Coffee berry disease fungus</name>
    <dbReference type="NCBI Taxonomy" id="34407"/>
    <lineage>
        <taxon>Eukaryota</taxon>
        <taxon>Fungi</taxon>
        <taxon>Dikarya</taxon>
        <taxon>Ascomycota</taxon>
        <taxon>Pezizomycotina</taxon>
        <taxon>Sordariomycetes</taxon>
        <taxon>Hypocreomycetidae</taxon>
        <taxon>Glomerellales</taxon>
        <taxon>Glomerellaceae</taxon>
        <taxon>Colletotrichum</taxon>
        <taxon>Colletotrichum gloeosporioides species complex</taxon>
    </lineage>
</organism>
<keyword evidence="3" id="KW-1185">Reference proteome</keyword>
<dbReference type="EMBL" id="VYYT01000411">
    <property type="protein sequence ID" value="KAK2736939.1"/>
    <property type="molecule type" value="Genomic_DNA"/>
</dbReference>
<dbReference type="Proteomes" id="UP001281614">
    <property type="component" value="Unassembled WGS sequence"/>
</dbReference>
<evidence type="ECO:0000313" key="3">
    <source>
        <dbReference type="Proteomes" id="UP001281614"/>
    </source>
</evidence>
<evidence type="ECO:0000313" key="2">
    <source>
        <dbReference type="EMBL" id="KAK2736939.1"/>
    </source>
</evidence>
<feature type="domain" description="Heterokaryon incompatibility" evidence="1">
    <location>
        <begin position="41"/>
        <end position="177"/>
    </location>
</feature>
<dbReference type="PANTHER" id="PTHR24148">
    <property type="entry name" value="ANKYRIN REPEAT DOMAIN-CONTAINING PROTEIN 39 HOMOLOG-RELATED"/>
    <property type="match status" value="1"/>
</dbReference>
<protein>
    <submittedName>
        <fullName evidence="2">Heterokaryon incompatibility protein</fullName>
    </submittedName>
</protein>
<dbReference type="PANTHER" id="PTHR24148:SF73">
    <property type="entry name" value="HET DOMAIN PROTEIN (AFU_ORTHOLOGUE AFUA_8G01020)"/>
    <property type="match status" value="1"/>
</dbReference>
<reference evidence="2" key="1">
    <citation type="submission" date="2023-02" db="EMBL/GenBank/DDBJ databases">
        <title>Colletotrichum kahawae CIFC_Que2 genome sequencing and assembly.</title>
        <authorList>
            <person name="Baroncelli R."/>
        </authorList>
    </citation>
    <scope>NUCLEOTIDE SEQUENCE</scope>
    <source>
        <strain evidence="2">CIFC_Que2</strain>
    </source>
</reference>
<evidence type="ECO:0000259" key="1">
    <source>
        <dbReference type="Pfam" id="PF06985"/>
    </source>
</evidence>
<dbReference type="Pfam" id="PF06985">
    <property type="entry name" value="HET"/>
    <property type="match status" value="1"/>
</dbReference>
<comment type="caution">
    <text evidence="2">The sequence shown here is derived from an EMBL/GenBank/DDBJ whole genome shotgun (WGS) entry which is preliminary data.</text>
</comment>
<accession>A0AAE0D0R2</accession>
<dbReference type="InterPro" id="IPR052895">
    <property type="entry name" value="HetReg/Transcr_Mod"/>
</dbReference>
<dbReference type="InterPro" id="IPR010730">
    <property type="entry name" value="HET"/>
</dbReference>